<sequence length="61" mass="7050">MHSSPRKQLGGPRREKYAALEVAADEEIERRVYRGSQPKARKFPLRGEASREERSRQSPRG</sequence>
<proteinExistence type="predicted"/>
<feature type="region of interest" description="Disordered" evidence="1">
    <location>
        <begin position="33"/>
        <end position="61"/>
    </location>
</feature>
<dbReference type="OrthoDB" id="8911898at2"/>
<comment type="caution">
    <text evidence="2">The sequence shown here is derived from an EMBL/GenBank/DDBJ whole genome shotgun (WGS) entry which is preliminary data.</text>
</comment>
<gene>
    <name evidence="2" type="ORF">EZ313_03925</name>
</gene>
<name>A0A4Z0C4I8_9BURK</name>
<evidence type="ECO:0000313" key="3">
    <source>
        <dbReference type="Proteomes" id="UP000298180"/>
    </source>
</evidence>
<dbReference type="AlphaFoldDB" id="A0A4Z0C4I8"/>
<dbReference type="EMBL" id="SMLM01000001">
    <property type="protein sequence ID" value="TFZ05814.1"/>
    <property type="molecule type" value="Genomic_DNA"/>
</dbReference>
<reference evidence="2 3" key="1">
    <citation type="submission" date="2019-03" db="EMBL/GenBank/DDBJ databases">
        <title>Ramlibacter henchirensis DSM 14656, whole genome shotgun sequence.</title>
        <authorList>
            <person name="Zhang X."/>
            <person name="Feng G."/>
            <person name="Zhu H."/>
        </authorList>
    </citation>
    <scope>NUCLEOTIDE SEQUENCE [LARGE SCALE GENOMIC DNA]</scope>
    <source>
        <strain evidence="2 3">DSM 14656</strain>
    </source>
</reference>
<accession>A0A4Z0C4I8</accession>
<evidence type="ECO:0000256" key="1">
    <source>
        <dbReference type="SAM" id="MobiDB-lite"/>
    </source>
</evidence>
<dbReference type="RefSeq" id="WP_135261897.1">
    <property type="nucleotide sequence ID" value="NZ_SMLM01000001.1"/>
</dbReference>
<evidence type="ECO:0000313" key="2">
    <source>
        <dbReference type="EMBL" id="TFZ05814.1"/>
    </source>
</evidence>
<organism evidence="2 3">
    <name type="scientific">Ramlibacter henchirensis</name>
    <dbReference type="NCBI Taxonomy" id="204072"/>
    <lineage>
        <taxon>Bacteria</taxon>
        <taxon>Pseudomonadati</taxon>
        <taxon>Pseudomonadota</taxon>
        <taxon>Betaproteobacteria</taxon>
        <taxon>Burkholderiales</taxon>
        <taxon>Comamonadaceae</taxon>
        <taxon>Ramlibacter</taxon>
    </lineage>
</organism>
<dbReference type="Proteomes" id="UP000298180">
    <property type="component" value="Unassembled WGS sequence"/>
</dbReference>
<protein>
    <submittedName>
        <fullName evidence="2">Uncharacterized protein</fullName>
    </submittedName>
</protein>
<keyword evidence="3" id="KW-1185">Reference proteome</keyword>
<feature type="compositionally biased region" description="Basic and acidic residues" evidence="1">
    <location>
        <begin position="48"/>
        <end position="61"/>
    </location>
</feature>